<gene>
    <name evidence="2" type="ORF">LTR84_003769</name>
</gene>
<feature type="compositionally biased region" description="Pro residues" evidence="1">
    <location>
        <begin position="259"/>
        <end position="277"/>
    </location>
</feature>
<feature type="compositionally biased region" description="Polar residues" evidence="1">
    <location>
        <begin position="631"/>
        <end position="640"/>
    </location>
</feature>
<feature type="region of interest" description="Disordered" evidence="1">
    <location>
        <begin position="331"/>
        <end position="424"/>
    </location>
</feature>
<keyword evidence="3" id="KW-1185">Reference proteome</keyword>
<feature type="region of interest" description="Disordered" evidence="1">
    <location>
        <begin position="1"/>
        <end position="37"/>
    </location>
</feature>
<feature type="compositionally biased region" description="Polar residues" evidence="1">
    <location>
        <begin position="22"/>
        <end position="37"/>
    </location>
</feature>
<feature type="region of interest" description="Disordered" evidence="1">
    <location>
        <begin position="561"/>
        <end position="640"/>
    </location>
</feature>
<feature type="compositionally biased region" description="Basic and acidic residues" evidence="1">
    <location>
        <begin position="569"/>
        <end position="585"/>
    </location>
</feature>
<feature type="compositionally biased region" description="Basic and acidic residues" evidence="1">
    <location>
        <begin position="465"/>
        <end position="475"/>
    </location>
</feature>
<feature type="compositionally biased region" description="Low complexity" evidence="1">
    <location>
        <begin position="588"/>
        <end position="605"/>
    </location>
</feature>
<comment type="caution">
    <text evidence="2">The sequence shown here is derived from an EMBL/GenBank/DDBJ whole genome shotgun (WGS) entry which is preliminary data.</text>
</comment>
<accession>A0AAV9NA59</accession>
<evidence type="ECO:0000256" key="1">
    <source>
        <dbReference type="SAM" id="MobiDB-lite"/>
    </source>
</evidence>
<dbReference type="RefSeq" id="XP_064705074.1">
    <property type="nucleotide sequence ID" value="XM_064847353.1"/>
</dbReference>
<dbReference type="EMBL" id="JAVRRD010000017">
    <property type="protein sequence ID" value="KAK5050488.1"/>
    <property type="molecule type" value="Genomic_DNA"/>
</dbReference>
<proteinExistence type="predicted"/>
<evidence type="ECO:0000313" key="2">
    <source>
        <dbReference type="EMBL" id="KAK5050488.1"/>
    </source>
</evidence>
<protein>
    <submittedName>
        <fullName evidence="2">Uncharacterized protein</fullName>
    </submittedName>
</protein>
<organism evidence="2 3">
    <name type="scientific">Exophiala bonariae</name>
    <dbReference type="NCBI Taxonomy" id="1690606"/>
    <lineage>
        <taxon>Eukaryota</taxon>
        <taxon>Fungi</taxon>
        <taxon>Dikarya</taxon>
        <taxon>Ascomycota</taxon>
        <taxon>Pezizomycotina</taxon>
        <taxon>Eurotiomycetes</taxon>
        <taxon>Chaetothyriomycetidae</taxon>
        <taxon>Chaetothyriales</taxon>
        <taxon>Herpotrichiellaceae</taxon>
        <taxon>Exophiala</taxon>
    </lineage>
</organism>
<feature type="region of interest" description="Disordered" evidence="1">
    <location>
        <begin position="259"/>
        <end position="318"/>
    </location>
</feature>
<sequence>MPDPERRRSRVATCEDWDEDAQTTLPGSRTTANANVSIKRSEQDLAAGRMEIKGKMNGVDSGYASRADTIVSEPTSVRRRTYESKNDPPAGIVERERQPYSMAQSTPQAPPPSTPVKPIVRRQPSSRPKDTHVPEPQPSKTPQVHPSGTCQVCDRFGWHDPREISRITATAPQQPPSPVAVRAVAVGRSKDDDVLLAKTKRSSSMRQPRPLSVVTNPSNPPQFVQPAMYATPVFAATPAWSTPATPIYAQQLPAYTYAPPPAPTPGPTQYAPYPPPAHAYFDQVSIPEPRSLQASRKSSPTRRSAHYGEPVINQGHNNSYAVLDRVPSWENRPAAVSHKSQRSIDQDRMPPPPKPQSQDPSLSRRPSNRRSKTYIQEDLPRQRPAQESSRDEREYEIMPPTTAHRSRRESGTLPPSSYRGPAVVDSRPMLGRKTVSYSTAEATMKVASSKTSSHRRTTLPSMTLEQKEAEAEAYQRKRSSATHHLTPEALRNLEKGSAGSRSETGSSYSHKSQQSSSKDSSRGRSQTHSSAAATNINFGGLSVNIPANFKSERPVSINFGDVTLTMNKPQDKPLDRPREQKRIERAPSVTSKTSKKSIASSNVSSTDAPKKTSRRISQLEERPKLSRQHSRAPSATGVTYEYTTVRKQSVDPTKYEDYYGA</sequence>
<feature type="compositionally biased region" description="Polar residues" evidence="1">
    <location>
        <begin position="442"/>
        <end position="451"/>
    </location>
</feature>
<feature type="region of interest" description="Disordered" evidence="1">
    <location>
        <begin position="442"/>
        <end position="533"/>
    </location>
</feature>
<reference evidence="2 3" key="1">
    <citation type="submission" date="2023-08" db="EMBL/GenBank/DDBJ databases">
        <title>Black Yeasts Isolated from many extreme environments.</title>
        <authorList>
            <person name="Coleine C."/>
            <person name="Stajich J.E."/>
            <person name="Selbmann L."/>
        </authorList>
    </citation>
    <scope>NUCLEOTIDE SEQUENCE [LARGE SCALE GENOMIC DNA]</scope>
    <source>
        <strain evidence="2 3">CCFEE 5792</strain>
    </source>
</reference>
<feature type="compositionally biased region" description="Low complexity" evidence="1">
    <location>
        <begin position="505"/>
        <end position="518"/>
    </location>
</feature>
<feature type="region of interest" description="Disordered" evidence="1">
    <location>
        <begin position="56"/>
        <end position="155"/>
    </location>
</feature>
<dbReference type="Proteomes" id="UP001358417">
    <property type="component" value="Unassembled WGS sequence"/>
</dbReference>
<feature type="region of interest" description="Disordered" evidence="1">
    <location>
        <begin position="200"/>
        <end position="219"/>
    </location>
</feature>
<dbReference type="GeneID" id="89971952"/>
<feature type="compositionally biased region" description="Polar residues" evidence="1">
    <location>
        <begin position="138"/>
        <end position="150"/>
    </location>
</feature>
<name>A0AAV9NA59_9EURO</name>
<feature type="compositionally biased region" description="Low complexity" evidence="1">
    <location>
        <begin position="356"/>
        <end position="365"/>
    </location>
</feature>
<dbReference type="AlphaFoldDB" id="A0AAV9NA59"/>
<evidence type="ECO:0000313" key="3">
    <source>
        <dbReference type="Proteomes" id="UP001358417"/>
    </source>
</evidence>